<name>A0A6A4NUB7_LUPAL</name>
<dbReference type="OrthoDB" id="1420679at2759"/>
<sequence length="64" mass="7353">MGEENVREPTLNQKYYENCPGCKVDQAKELNPRVSIPNLLFVWVVVISAGKHLNSIFLTLYQFP</sequence>
<protein>
    <submittedName>
        <fullName evidence="2">Uncharacterized protein</fullName>
    </submittedName>
</protein>
<organism evidence="2 3">
    <name type="scientific">Lupinus albus</name>
    <name type="common">White lupine</name>
    <name type="synonym">Lupinus termis</name>
    <dbReference type="NCBI Taxonomy" id="3870"/>
    <lineage>
        <taxon>Eukaryota</taxon>
        <taxon>Viridiplantae</taxon>
        <taxon>Streptophyta</taxon>
        <taxon>Embryophyta</taxon>
        <taxon>Tracheophyta</taxon>
        <taxon>Spermatophyta</taxon>
        <taxon>Magnoliopsida</taxon>
        <taxon>eudicotyledons</taxon>
        <taxon>Gunneridae</taxon>
        <taxon>Pentapetalae</taxon>
        <taxon>rosids</taxon>
        <taxon>fabids</taxon>
        <taxon>Fabales</taxon>
        <taxon>Fabaceae</taxon>
        <taxon>Papilionoideae</taxon>
        <taxon>50 kb inversion clade</taxon>
        <taxon>genistoids sensu lato</taxon>
        <taxon>core genistoids</taxon>
        <taxon>Genisteae</taxon>
        <taxon>Lupinus</taxon>
    </lineage>
</organism>
<dbReference type="Proteomes" id="UP000447434">
    <property type="component" value="Chromosome 19"/>
</dbReference>
<evidence type="ECO:0000313" key="2">
    <source>
        <dbReference type="EMBL" id="KAE9592770.1"/>
    </source>
</evidence>
<keyword evidence="1" id="KW-0812">Transmembrane</keyword>
<comment type="caution">
    <text evidence="2">The sequence shown here is derived from an EMBL/GenBank/DDBJ whole genome shotgun (WGS) entry which is preliminary data.</text>
</comment>
<reference evidence="3" key="1">
    <citation type="journal article" date="2020" name="Nat. Commun.">
        <title>Genome sequence of the cluster root forming white lupin.</title>
        <authorList>
            <person name="Hufnagel B."/>
            <person name="Marques A."/>
            <person name="Soriano A."/>
            <person name="Marques L."/>
            <person name="Divol F."/>
            <person name="Doumas P."/>
            <person name="Sallet E."/>
            <person name="Mancinotti D."/>
            <person name="Carrere S."/>
            <person name="Marande W."/>
            <person name="Arribat S."/>
            <person name="Keller J."/>
            <person name="Huneau C."/>
            <person name="Blein T."/>
            <person name="Aime D."/>
            <person name="Laguerre M."/>
            <person name="Taylor J."/>
            <person name="Schubert V."/>
            <person name="Nelson M."/>
            <person name="Geu-Flores F."/>
            <person name="Crespi M."/>
            <person name="Gallardo-Guerrero K."/>
            <person name="Delaux P.-M."/>
            <person name="Salse J."/>
            <person name="Berges H."/>
            <person name="Guyot R."/>
            <person name="Gouzy J."/>
            <person name="Peret B."/>
        </authorList>
    </citation>
    <scope>NUCLEOTIDE SEQUENCE [LARGE SCALE GENOMIC DNA]</scope>
    <source>
        <strain evidence="3">cv. Amiga</strain>
    </source>
</reference>
<evidence type="ECO:0000313" key="3">
    <source>
        <dbReference type="Proteomes" id="UP000447434"/>
    </source>
</evidence>
<dbReference type="AlphaFoldDB" id="A0A6A4NUB7"/>
<keyword evidence="3" id="KW-1185">Reference proteome</keyword>
<proteinExistence type="predicted"/>
<accession>A0A6A4NUB7</accession>
<dbReference type="EMBL" id="WOCE01000019">
    <property type="protein sequence ID" value="KAE9592770.1"/>
    <property type="molecule type" value="Genomic_DNA"/>
</dbReference>
<keyword evidence="1" id="KW-1133">Transmembrane helix</keyword>
<evidence type="ECO:0000256" key="1">
    <source>
        <dbReference type="SAM" id="Phobius"/>
    </source>
</evidence>
<feature type="transmembrane region" description="Helical" evidence="1">
    <location>
        <begin position="40"/>
        <end position="61"/>
    </location>
</feature>
<keyword evidence="1" id="KW-0472">Membrane</keyword>
<gene>
    <name evidence="2" type="ORF">Lalb_Chr19g0132741</name>
</gene>